<dbReference type="InterPro" id="IPR052760">
    <property type="entry name" value="Mitochondrial_malonyltrans"/>
</dbReference>
<keyword evidence="21" id="KW-0539">Nucleus</keyword>
<keyword evidence="8" id="KW-1003">Cell membrane</keyword>
<keyword evidence="12" id="KW-0808">Transferase</keyword>
<feature type="coiled-coil region" evidence="31">
    <location>
        <begin position="349"/>
        <end position="383"/>
    </location>
</feature>
<evidence type="ECO:0000256" key="28">
    <source>
        <dbReference type="ARBA" id="ARBA00074876"/>
    </source>
</evidence>
<dbReference type="SUPFAM" id="SSF55048">
    <property type="entry name" value="Probable ACP-binding domain of malonyl-CoA ACP transacylase"/>
    <property type="match status" value="1"/>
</dbReference>
<comment type="caution">
    <text evidence="34">The sequence shown here is derived from an EMBL/GenBank/DDBJ whole genome shotgun (WGS) entry which is preliminary data.</text>
</comment>
<dbReference type="GO" id="GO:0004314">
    <property type="term" value="F:[acyl-carrier-protein] S-malonyltransferase activity"/>
    <property type="evidence" value="ECO:0007669"/>
    <property type="project" value="UniProtKB-EC"/>
</dbReference>
<evidence type="ECO:0000256" key="30">
    <source>
        <dbReference type="ARBA" id="ARBA00083656"/>
    </source>
</evidence>
<keyword evidence="18" id="KW-0496">Mitochondrion</keyword>
<keyword evidence="19" id="KW-0472">Membrane</keyword>
<dbReference type="InterPro" id="IPR057837">
    <property type="entry name" value="PH_SWAP70"/>
</dbReference>
<keyword evidence="16" id="KW-0443">Lipid metabolism</keyword>
<feature type="compositionally biased region" description="Low complexity" evidence="32">
    <location>
        <begin position="191"/>
        <end position="207"/>
    </location>
</feature>
<dbReference type="Gene3D" id="3.30.70.250">
    <property type="entry name" value="Malonyl-CoA ACP transacylase, ACP-binding"/>
    <property type="match status" value="1"/>
</dbReference>
<evidence type="ECO:0000256" key="32">
    <source>
        <dbReference type="SAM" id="MobiDB-lite"/>
    </source>
</evidence>
<keyword evidence="11" id="KW-0597">Phosphoprotein</keyword>
<keyword evidence="17" id="KW-0238">DNA-binding</keyword>
<dbReference type="CDD" id="cd13273">
    <property type="entry name" value="PH_SWAP-70"/>
    <property type="match status" value="1"/>
</dbReference>
<dbReference type="AlphaFoldDB" id="A0AAW0N7C0"/>
<evidence type="ECO:0000256" key="6">
    <source>
        <dbReference type="ARBA" id="ARBA00005194"/>
    </source>
</evidence>
<dbReference type="InterPro" id="IPR016035">
    <property type="entry name" value="Acyl_Trfase/lysoPLipase"/>
</dbReference>
<keyword evidence="20" id="KW-0275">Fatty acid biosynthesis</keyword>
<dbReference type="SUPFAM" id="SSF52151">
    <property type="entry name" value="FabD/lysophospholipase-like"/>
    <property type="match status" value="1"/>
</dbReference>
<dbReference type="GO" id="GO:0005739">
    <property type="term" value="C:mitochondrion"/>
    <property type="evidence" value="ECO:0007669"/>
    <property type="project" value="UniProtKB-SubCell"/>
</dbReference>
<organism evidence="34 35">
    <name type="scientific">Mugilogobius chulae</name>
    <name type="common">yellowstripe goby</name>
    <dbReference type="NCBI Taxonomy" id="88201"/>
    <lineage>
        <taxon>Eukaryota</taxon>
        <taxon>Metazoa</taxon>
        <taxon>Chordata</taxon>
        <taxon>Craniata</taxon>
        <taxon>Vertebrata</taxon>
        <taxon>Euteleostomi</taxon>
        <taxon>Actinopterygii</taxon>
        <taxon>Neopterygii</taxon>
        <taxon>Teleostei</taxon>
        <taxon>Neoteleostei</taxon>
        <taxon>Acanthomorphata</taxon>
        <taxon>Gobiaria</taxon>
        <taxon>Gobiiformes</taxon>
        <taxon>Gobioidei</taxon>
        <taxon>Gobiidae</taxon>
        <taxon>Gobionellinae</taxon>
        <taxon>Mugilogobius</taxon>
    </lineage>
</organism>
<evidence type="ECO:0000256" key="19">
    <source>
        <dbReference type="ARBA" id="ARBA00023136"/>
    </source>
</evidence>
<keyword evidence="10" id="KW-0444">Lipid biosynthesis</keyword>
<evidence type="ECO:0000256" key="15">
    <source>
        <dbReference type="ARBA" id="ARBA00023054"/>
    </source>
</evidence>
<comment type="pathway">
    <text evidence="6">Lipid metabolism; fatty acid biosynthesis.</text>
</comment>
<evidence type="ECO:0000256" key="26">
    <source>
        <dbReference type="ARBA" id="ARBA00066244"/>
    </source>
</evidence>
<evidence type="ECO:0000313" key="34">
    <source>
        <dbReference type="EMBL" id="KAK7886115.1"/>
    </source>
</evidence>
<evidence type="ECO:0000256" key="8">
    <source>
        <dbReference type="ARBA" id="ARBA00022475"/>
    </source>
</evidence>
<dbReference type="GO" id="GO:0030027">
    <property type="term" value="C:lamellipodium"/>
    <property type="evidence" value="ECO:0007669"/>
    <property type="project" value="UniProtKB-SubCell"/>
</dbReference>
<evidence type="ECO:0000256" key="18">
    <source>
        <dbReference type="ARBA" id="ARBA00023128"/>
    </source>
</evidence>
<evidence type="ECO:0000259" key="33">
    <source>
        <dbReference type="PROSITE" id="PS50003"/>
    </source>
</evidence>
<evidence type="ECO:0000256" key="27">
    <source>
        <dbReference type="ARBA" id="ARBA00069490"/>
    </source>
</evidence>
<evidence type="ECO:0000256" key="25">
    <source>
        <dbReference type="ARBA" id="ARBA00061523"/>
    </source>
</evidence>
<dbReference type="InterPro" id="IPR016036">
    <property type="entry name" value="Malonyl_transacylase_ACP-bd"/>
</dbReference>
<evidence type="ECO:0000256" key="9">
    <source>
        <dbReference type="ARBA" id="ARBA00022490"/>
    </source>
</evidence>
<dbReference type="InterPro" id="IPR011993">
    <property type="entry name" value="PH-like_dom_sf"/>
</dbReference>
<dbReference type="GO" id="GO:0005634">
    <property type="term" value="C:nucleus"/>
    <property type="evidence" value="ECO:0007669"/>
    <property type="project" value="UniProtKB-SubCell"/>
</dbReference>
<dbReference type="Pfam" id="PF00698">
    <property type="entry name" value="Acyl_transf_1"/>
    <property type="match status" value="1"/>
</dbReference>
<evidence type="ECO:0000256" key="20">
    <source>
        <dbReference type="ARBA" id="ARBA00023160"/>
    </source>
</evidence>
<dbReference type="GO" id="GO:0006633">
    <property type="term" value="P:fatty acid biosynthetic process"/>
    <property type="evidence" value="ECO:0007669"/>
    <property type="project" value="UniProtKB-KW"/>
</dbReference>
<dbReference type="FunFam" id="3.30.70.250:FF:000005">
    <property type="entry name" value="Malonyl-CoA-acyl carrier protein transacylase, mitochondrial"/>
    <property type="match status" value="1"/>
</dbReference>
<keyword evidence="22" id="KW-0966">Cell projection</keyword>
<evidence type="ECO:0000256" key="13">
    <source>
        <dbReference type="ARBA" id="ARBA00022832"/>
    </source>
</evidence>
<dbReference type="SMART" id="SM00827">
    <property type="entry name" value="PKS_AT"/>
    <property type="match status" value="1"/>
</dbReference>
<feature type="region of interest" description="Disordered" evidence="32">
    <location>
        <begin position="178"/>
        <end position="221"/>
    </location>
</feature>
<evidence type="ECO:0000313" key="35">
    <source>
        <dbReference type="Proteomes" id="UP001460270"/>
    </source>
</evidence>
<gene>
    <name evidence="34" type="ORF">WMY93_025736</name>
</gene>
<dbReference type="PROSITE" id="PS50003">
    <property type="entry name" value="PH_DOMAIN"/>
    <property type="match status" value="1"/>
</dbReference>
<evidence type="ECO:0000256" key="21">
    <source>
        <dbReference type="ARBA" id="ARBA00023242"/>
    </source>
</evidence>
<comment type="similarity">
    <text evidence="25">Belongs to the type II malonyltransferase family.</text>
</comment>
<dbReference type="Gene3D" id="3.40.366.10">
    <property type="entry name" value="Malonyl-Coenzyme A Acyl Carrier Protein, domain 2"/>
    <property type="match status" value="1"/>
</dbReference>
<evidence type="ECO:0000256" key="3">
    <source>
        <dbReference type="ARBA" id="ARBA00004236"/>
    </source>
</evidence>
<reference evidence="35" key="1">
    <citation type="submission" date="2024-04" db="EMBL/GenBank/DDBJ databases">
        <title>Salinicola lusitanus LLJ914,a marine bacterium isolated from the Okinawa Trough.</title>
        <authorList>
            <person name="Li J."/>
        </authorList>
    </citation>
    <scope>NUCLEOTIDE SEQUENCE [LARGE SCALE GENOMIC DNA]</scope>
</reference>
<dbReference type="Proteomes" id="UP001460270">
    <property type="component" value="Unassembled WGS sequence"/>
</dbReference>
<evidence type="ECO:0000256" key="29">
    <source>
        <dbReference type="ARBA" id="ARBA00077751"/>
    </source>
</evidence>
<protein>
    <recommendedName>
        <fullName evidence="27">Malonyl-CoA-acyl carrier protein transacylase, mitochondrial</fullName>
        <ecNumber evidence="7">2.3.1.39</ecNumber>
    </recommendedName>
    <alternativeName>
        <fullName evidence="30">Mitochondrial malonyltransferase</fullName>
    </alternativeName>
    <alternativeName>
        <fullName evidence="28">Switch-associated protein 70</fullName>
    </alternativeName>
    <alternativeName>
        <fullName evidence="29">[Acyl-carrier-protein] malonyltransferase</fullName>
    </alternativeName>
</protein>
<comment type="subcellular location">
    <subcellularLocation>
        <location evidence="3">Cell membrane</location>
    </subcellularLocation>
    <subcellularLocation>
        <location evidence="5">Cell projection</location>
        <location evidence="5">Lamellipodium</location>
    </subcellularLocation>
    <subcellularLocation>
        <location evidence="4">Cytoplasm</location>
    </subcellularLocation>
    <subcellularLocation>
        <location evidence="2">Mitochondrion</location>
    </subcellularLocation>
    <subcellularLocation>
        <location evidence="1">Nucleus</location>
    </subcellularLocation>
</comment>
<keyword evidence="14" id="KW-0809">Transit peptide</keyword>
<dbReference type="InterPro" id="IPR014043">
    <property type="entry name" value="Acyl_transferase_dom"/>
</dbReference>
<evidence type="ECO:0000256" key="4">
    <source>
        <dbReference type="ARBA" id="ARBA00004496"/>
    </source>
</evidence>
<dbReference type="GO" id="GO:0005886">
    <property type="term" value="C:plasma membrane"/>
    <property type="evidence" value="ECO:0007669"/>
    <property type="project" value="UniProtKB-SubCell"/>
</dbReference>
<keyword evidence="13" id="KW-0276">Fatty acid metabolism</keyword>
<evidence type="ECO:0000256" key="31">
    <source>
        <dbReference type="SAM" id="Coils"/>
    </source>
</evidence>
<evidence type="ECO:0000256" key="1">
    <source>
        <dbReference type="ARBA" id="ARBA00004123"/>
    </source>
</evidence>
<evidence type="ECO:0000256" key="11">
    <source>
        <dbReference type="ARBA" id="ARBA00022553"/>
    </source>
</evidence>
<evidence type="ECO:0000256" key="7">
    <source>
        <dbReference type="ARBA" id="ARBA00013258"/>
    </source>
</evidence>
<evidence type="ECO:0000256" key="23">
    <source>
        <dbReference type="ARBA" id="ARBA00048404"/>
    </source>
</evidence>
<dbReference type="Gene3D" id="2.30.29.30">
    <property type="entry name" value="Pleckstrin-homology domain (PH domain)/Phosphotyrosine-binding domain (PTB)"/>
    <property type="match status" value="1"/>
</dbReference>
<dbReference type="SMART" id="SM00233">
    <property type="entry name" value="PH"/>
    <property type="match status" value="1"/>
</dbReference>
<name>A0AAW0N7C0_9GOBI</name>
<evidence type="ECO:0000256" key="5">
    <source>
        <dbReference type="ARBA" id="ARBA00004510"/>
    </source>
</evidence>
<evidence type="ECO:0000256" key="16">
    <source>
        <dbReference type="ARBA" id="ARBA00023098"/>
    </source>
</evidence>
<proteinExistence type="inferred from homology"/>
<dbReference type="GO" id="GO:0003677">
    <property type="term" value="F:DNA binding"/>
    <property type="evidence" value="ECO:0007669"/>
    <property type="project" value="UniProtKB-KW"/>
</dbReference>
<keyword evidence="35" id="KW-1185">Reference proteome</keyword>
<evidence type="ECO:0000256" key="12">
    <source>
        <dbReference type="ARBA" id="ARBA00022679"/>
    </source>
</evidence>
<sequence length="785" mass="90241">MNQEWDGKLLEDLLSQDITVLAEGMSVWAFLEHMDAGRLLRVTNAEAFSLALHEVFLEMYHNVLKRGYMWKKGHVRRNWTERWFVLQPVSMAYFVSEDLKEKRGEILLDKNCLVESIPDKEGKRCLFCVKTNNKTFEMSASDQKQKVEWTQAIQTALRLQREGKASLHYELKLKRRIQREQSHQERRRGSRSSCSSRSSQSDDSINQDIEKIEKEKDKHDLEIDTSLSMPMKLERQLKEAEILRDNLQAEMEEKEKEAQQQKKKILELELTQQQLEAALNMEIQARLEEERARQELERLLQEEEEKRKQFDLLQEQQRAIKSLSPIQEHTDDGYELDAPSVLHFASKELQDLQESRQRSHQHLEEVQEKLRHASQHVRQWNVRLNRLMTPITPGERVQHQSSKLMCPKKEGEQTSSGGDEPHKASADDETAPVKRVRPRKDPRDSSVLLFPGQGSQFVGMGRGLMKYPNVKEMFSAAQRILGYDLLSLCLEGPEEELMKTVYCQPAVFVTSLAAVEKLNHVNPKAIESCVAAAGFSVGEFAALVFSGAMTFEEALYVVKVRAEAMQKASELVPSGMLSVIGKPQAQYKFACLQAREHCKSLGIDEPVCSVANYLFPDARVIAGHQQALEFLRKNSRQLNFMRTTVLSVSGAFHTELMQTAVEPLREVLRQVEVHRPEINVYSNVDGKRYMNEAHVRRHLAKQLVLPVKWEQTLHEIYERTIGQSFPHTYEVGPGKQLGATLQKCNRKAFKSIVCGTNIIDKTMDALKEHPWAKPLQLIVDWEPAI</sequence>
<dbReference type="EMBL" id="JBBPFD010000019">
    <property type="protein sequence ID" value="KAK7886115.1"/>
    <property type="molecule type" value="Genomic_DNA"/>
</dbReference>
<evidence type="ECO:0000256" key="17">
    <source>
        <dbReference type="ARBA" id="ARBA00023125"/>
    </source>
</evidence>
<comment type="subunit">
    <text evidence="26">The SWAP complex consists of NPM1, NCL, PARP1 and SWAP70.</text>
</comment>
<comment type="function">
    <text evidence="24">Phosphatidylinositol 3,4,5-trisphosphate-dependent guanine nucleotide exchange factor (GEF) which, independently of RAS, transduces signals from tyrosine kinase receptors to RAC. It also mediates signaling of membrane ruffling. Regulates the actin cytoskeleton as an effector or adapter protein in response to agonist stimulated phosphatidylinositol (3,4)-bisphosphate production and cell protrusion.</text>
</comment>
<evidence type="ECO:0000256" key="14">
    <source>
        <dbReference type="ARBA" id="ARBA00022946"/>
    </source>
</evidence>
<dbReference type="FunFam" id="2.30.29.30:FF:000175">
    <property type="entry name" value="switch-associated protein 70 isoform X2"/>
    <property type="match status" value="1"/>
</dbReference>
<dbReference type="PANTHER" id="PTHR47170:SF2">
    <property type="entry name" value="MALONYL-COA:ACP TRANSACYLASE (MAT) DOMAIN-CONTAINING PROTEIN"/>
    <property type="match status" value="1"/>
</dbReference>
<dbReference type="InterPro" id="IPR001849">
    <property type="entry name" value="PH_domain"/>
</dbReference>
<feature type="compositionally biased region" description="Basic and acidic residues" evidence="32">
    <location>
        <begin position="208"/>
        <end position="221"/>
    </location>
</feature>
<feature type="coiled-coil region" evidence="31">
    <location>
        <begin position="230"/>
        <end position="316"/>
    </location>
</feature>
<dbReference type="EC" id="2.3.1.39" evidence="7"/>
<evidence type="ECO:0000256" key="2">
    <source>
        <dbReference type="ARBA" id="ARBA00004173"/>
    </source>
</evidence>
<feature type="domain" description="PH" evidence="33">
    <location>
        <begin position="62"/>
        <end position="158"/>
    </location>
</feature>
<evidence type="ECO:0000256" key="10">
    <source>
        <dbReference type="ARBA" id="ARBA00022516"/>
    </source>
</evidence>
<dbReference type="SUPFAM" id="SSF50729">
    <property type="entry name" value="PH domain-like"/>
    <property type="match status" value="1"/>
</dbReference>
<dbReference type="PANTHER" id="PTHR47170">
    <property type="entry name" value="MALONYL-COA ACP TRANSACYLASE, ACP-BINDING"/>
    <property type="match status" value="1"/>
</dbReference>
<comment type="catalytic activity">
    <reaction evidence="23">
        <text>holo-[ACP] + malonyl-CoA = malonyl-[ACP] + CoA</text>
        <dbReference type="Rhea" id="RHEA:41792"/>
        <dbReference type="Rhea" id="RHEA-COMP:9623"/>
        <dbReference type="Rhea" id="RHEA-COMP:9685"/>
        <dbReference type="ChEBI" id="CHEBI:57287"/>
        <dbReference type="ChEBI" id="CHEBI:57384"/>
        <dbReference type="ChEBI" id="CHEBI:64479"/>
        <dbReference type="ChEBI" id="CHEBI:78449"/>
        <dbReference type="EC" id="2.3.1.39"/>
    </reaction>
    <physiologicalReaction direction="left-to-right" evidence="23">
        <dbReference type="Rhea" id="RHEA:41793"/>
    </physiologicalReaction>
</comment>
<evidence type="ECO:0000256" key="24">
    <source>
        <dbReference type="ARBA" id="ARBA00059750"/>
    </source>
</evidence>
<feature type="region of interest" description="Disordered" evidence="32">
    <location>
        <begin position="391"/>
        <end position="447"/>
    </location>
</feature>
<evidence type="ECO:0000256" key="22">
    <source>
        <dbReference type="ARBA" id="ARBA00023273"/>
    </source>
</evidence>
<dbReference type="InterPro" id="IPR001227">
    <property type="entry name" value="Ac_transferase_dom_sf"/>
</dbReference>
<dbReference type="Pfam" id="PF00169">
    <property type="entry name" value="PH"/>
    <property type="match status" value="1"/>
</dbReference>
<accession>A0AAW0N7C0</accession>
<keyword evidence="15 31" id="KW-0175">Coiled coil</keyword>
<keyword evidence="9" id="KW-0963">Cytoplasm</keyword>